<dbReference type="GO" id="GO:0008270">
    <property type="term" value="F:zinc ion binding"/>
    <property type="evidence" value="ECO:0007669"/>
    <property type="project" value="InterPro"/>
</dbReference>
<evidence type="ECO:0000256" key="6">
    <source>
        <dbReference type="ARBA" id="ARBA00022723"/>
    </source>
</evidence>
<evidence type="ECO:0000256" key="8">
    <source>
        <dbReference type="ARBA" id="ARBA00022833"/>
    </source>
</evidence>
<evidence type="ECO:0000256" key="13">
    <source>
        <dbReference type="RuleBase" id="RU004447"/>
    </source>
</evidence>
<comment type="pathway">
    <text evidence="2">Cofactor biosynthesis; pyrroloquinoline quinone biosynthesis.</text>
</comment>
<dbReference type="EMBL" id="CP013987">
    <property type="protein sequence ID" value="ALZ86228.1"/>
    <property type="molecule type" value="Genomic_DNA"/>
</dbReference>
<evidence type="ECO:0000256" key="12">
    <source>
        <dbReference type="ARBA" id="ARBA00030977"/>
    </source>
</evidence>
<dbReference type="PROSITE" id="PS00143">
    <property type="entry name" value="INSULINASE"/>
    <property type="match status" value="1"/>
</dbReference>
<evidence type="ECO:0000313" key="19">
    <source>
        <dbReference type="Proteomes" id="UP000064137"/>
    </source>
</evidence>
<evidence type="ECO:0000256" key="2">
    <source>
        <dbReference type="ARBA" id="ARBA00004886"/>
    </source>
</evidence>
<evidence type="ECO:0000256" key="11">
    <source>
        <dbReference type="ARBA" id="ARBA00024932"/>
    </source>
</evidence>
<keyword evidence="6" id="KW-0479">Metal-binding</keyword>
<dbReference type="UniPathway" id="UPA00539"/>
<keyword evidence="7" id="KW-0378">Hydrolase</keyword>
<dbReference type="InterPro" id="IPR011249">
    <property type="entry name" value="Metalloenz_LuxS/M16"/>
</dbReference>
<dbReference type="AlphaFoldDB" id="A0A0U4X467"/>
<keyword evidence="5" id="KW-0645">Protease</keyword>
<accession>A0A0U4X467</accession>
<feature type="domain" description="Coenzyme PQQ synthesis protein F C-terminal lobe" evidence="16">
    <location>
        <begin position="460"/>
        <end position="565"/>
    </location>
</feature>
<name>A0A0U4X467_9PSED</name>
<dbReference type="InterPro" id="IPR007863">
    <property type="entry name" value="Peptidase_M16_C"/>
</dbReference>
<feature type="domain" description="Coenzyme PQQ synthesis protein F-like C-terminal lobe" evidence="17">
    <location>
        <begin position="644"/>
        <end position="742"/>
    </location>
</feature>
<dbReference type="InterPro" id="IPR001431">
    <property type="entry name" value="Pept_M16_Zn_BS"/>
</dbReference>
<evidence type="ECO:0000256" key="3">
    <source>
        <dbReference type="ARBA" id="ARBA00007261"/>
    </source>
</evidence>
<evidence type="ECO:0000256" key="9">
    <source>
        <dbReference type="ARBA" id="ARBA00022905"/>
    </source>
</evidence>
<dbReference type="PANTHER" id="PTHR43690">
    <property type="entry name" value="NARDILYSIN"/>
    <property type="match status" value="1"/>
</dbReference>
<dbReference type="InterPro" id="IPR011765">
    <property type="entry name" value="Pept_M16_N"/>
</dbReference>
<evidence type="ECO:0000256" key="1">
    <source>
        <dbReference type="ARBA" id="ARBA00001947"/>
    </source>
</evidence>
<evidence type="ECO:0000313" key="18">
    <source>
        <dbReference type="EMBL" id="ALZ86228.1"/>
    </source>
</evidence>
<feature type="domain" description="Peptidase M16 C-terminal" evidence="15">
    <location>
        <begin position="180"/>
        <end position="337"/>
    </location>
</feature>
<dbReference type="InterPro" id="IPR054733">
    <property type="entry name" value="PqqF_C_3"/>
</dbReference>
<evidence type="ECO:0000259" key="16">
    <source>
        <dbReference type="Pfam" id="PF22455"/>
    </source>
</evidence>
<proteinExistence type="inferred from homology"/>
<dbReference type="NCBIfam" id="TIGR02110">
    <property type="entry name" value="PQQ_syn_pqqF"/>
    <property type="match status" value="1"/>
</dbReference>
<reference evidence="18 19" key="1">
    <citation type="submission" date="2016-01" db="EMBL/GenBank/DDBJ databases">
        <title>Annotation of Pseudomonas oryzihabitans USDA-ARS-USMARC-56511.</title>
        <authorList>
            <person name="Harhay G.P."/>
            <person name="Harhay D.M."/>
            <person name="Smith T.P.L."/>
            <person name="Bono J.L."/>
            <person name="Heaton M.P."/>
            <person name="Clawson M.L."/>
            <person name="Chitko-Mckown C.G."/>
            <person name="Capik S.F."/>
            <person name="DeDonder K.D."/>
            <person name="Apley M.D."/>
            <person name="Lubbers B.V."/>
            <person name="White B.J."/>
            <person name="Larson R.L."/>
        </authorList>
    </citation>
    <scope>NUCLEOTIDE SEQUENCE [LARGE SCALE GENOMIC DNA]</scope>
    <source>
        <strain evidence="18 19">USDA-ARS-USMARC-56511</strain>
    </source>
</reference>
<dbReference type="Gene3D" id="3.30.830.10">
    <property type="entry name" value="Metalloenzyme, LuxS/M16 peptidase-like"/>
    <property type="match status" value="2"/>
</dbReference>
<comment type="function">
    <text evidence="11">Required for coenzyme pyrroloquinoline quinone (PQQ) biosynthesis. It is thought that this protein is a protease that cleaves peptides bond in a small peptide (gene pqqA), providing the glutamate and tyrosine residues which are necessary for the synthesis of PQQ.</text>
</comment>
<dbReference type="Proteomes" id="UP000064137">
    <property type="component" value="Chromosome"/>
</dbReference>
<dbReference type="InterPro" id="IPR054734">
    <property type="entry name" value="PqqF-like_C_4"/>
</dbReference>
<gene>
    <name evidence="18" type="ORF">APT59_19210</name>
</gene>
<organism evidence="18 19">
    <name type="scientific">Pseudomonas oryzihabitans</name>
    <dbReference type="NCBI Taxonomy" id="47885"/>
    <lineage>
        <taxon>Bacteria</taxon>
        <taxon>Pseudomonadati</taxon>
        <taxon>Pseudomonadota</taxon>
        <taxon>Gammaproteobacteria</taxon>
        <taxon>Pseudomonadales</taxon>
        <taxon>Pseudomonadaceae</taxon>
        <taxon>Pseudomonas</taxon>
    </lineage>
</organism>
<keyword evidence="8" id="KW-0862">Zinc</keyword>
<comment type="similarity">
    <text evidence="3 13">Belongs to the peptidase M16 family.</text>
</comment>
<dbReference type="Pfam" id="PF00675">
    <property type="entry name" value="Peptidase_M16"/>
    <property type="match status" value="1"/>
</dbReference>
<dbReference type="GO" id="GO:0018189">
    <property type="term" value="P:pyrroloquinoline quinone biosynthetic process"/>
    <property type="evidence" value="ECO:0007669"/>
    <property type="project" value="UniProtKB-UniPathway"/>
</dbReference>
<comment type="cofactor">
    <cofactor evidence="1">
        <name>Zn(2+)</name>
        <dbReference type="ChEBI" id="CHEBI:29105"/>
    </cofactor>
</comment>
<dbReference type="Pfam" id="PF22456">
    <property type="entry name" value="PqqF-like_C_4"/>
    <property type="match status" value="1"/>
</dbReference>
<evidence type="ECO:0000256" key="7">
    <source>
        <dbReference type="ARBA" id="ARBA00022801"/>
    </source>
</evidence>
<dbReference type="KEGG" id="por:APT59_19210"/>
<dbReference type="Pfam" id="PF05193">
    <property type="entry name" value="Peptidase_M16_C"/>
    <property type="match status" value="1"/>
</dbReference>
<dbReference type="PANTHER" id="PTHR43690:SF18">
    <property type="entry name" value="INSULIN-DEGRADING ENZYME-RELATED"/>
    <property type="match status" value="1"/>
</dbReference>
<dbReference type="OrthoDB" id="9811314at2"/>
<evidence type="ECO:0000259" key="14">
    <source>
        <dbReference type="Pfam" id="PF00675"/>
    </source>
</evidence>
<evidence type="ECO:0000256" key="4">
    <source>
        <dbReference type="ARBA" id="ARBA00015088"/>
    </source>
</evidence>
<dbReference type="InterPro" id="IPR050626">
    <property type="entry name" value="Peptidase_M16"/>
</dbReference>
<feature type="domain" description="Peptidase M16 N-terminal" evidence="14">
    <location>
        <begin position="19"/>
        <end position="136"/>
    </location>
</feature>
<keyword evidence="10" id="KW-0482">Metalloprotease</keyword>
<dbReference type="Pfam" id="PF22455">
    <property type="entry name" value="PqqF_C_3"/>
    <property type="match status" value="1"/>
</dbReference>
<sequence length="796" mass="86010">MPNSLPQHRRLRLANGLAVALLHDPELPQAAALVRIGAGSHQAPRAYPGLAHFLEHLFFLGSRHYPAADGLMPLVQRLGGELNASTRETTTDFFFALAPEHLAAALARLLDMLTAPLLEPGAQRREREVLHAEFIAWARSADTRRDLALAAGLPADHPAAGFHAGNRYSLPLQNPAFQTALRHFQRQQYCGENALLLLAGPQPLAELAELAREHGALLPSGPAPRNPVPPPLAARGEHWQTAAAAPPALALQFAFDDLPPGGWEATELLETLLLGDHPGGLPTRLRQAGLAERLGLAWPYRQARQGLLRLDITPGPKADPARLSATLFGWLDAVRQVPLATLEQDHADRIQRQWSTLPALALVRRLGERLWLDRDGEAWPHATLSPAAQAAWPRLLAQLVPGRLSGFATGLPDQPGATEPVAAPFELPPPNPLLADQPVARPSAMQPWPISQALAPQQREGLLFLRWQWPGQPPVAPAASALGALPRLAAEAGVTLRWSPPGGPWELRLQGWATALPAALEQALEHLKGELDSPRSPSLAPSEPMLIRQLLKVLPERLPALTPQTISDEGPQWQALACGLPATAQAGLARIAPPSLLQAAALGAQPVLRGRHWHPEPSADAQQAVLLFCPQPDAQPATEAAWRLLAARLQGPLFRRLRSERQLGYAVFSAYRQLGDHGGLLIGVQSPHAGAADILMEIEACLTDSGPAVWTDIATLTESIRQLVRDFSPATPQRAALAERLWWGFQRNGALDLGSLGEALARLDDQALRQAWHQLTRADAPRFVLSNAEPPSGWMS</sequence>
<dbReference type="GO" id="GO:0004222">
    <property type="term" value="F:metalloendopeptidase activity"/>
    <property type="evidence" value="ECO:0007669"/>
    <property type="project" value="InterPro"/>
</dbReference>
<dbReference type="RefSeq" id="WP_059316329.1">
    <property type="nucleotide sequence ID" value="NZ_CP013987.1"/>
</dbReference>
<dbReference type="GO" id="GO:0006508">
    <property type="term" value="P:proteolysis"/>
    <property type="evidence" value="ECO:0007669"/>
    <property type="project" value="UniProtKB-KW"/>
</dbReference>
<dbReference type="InterPro" id="IPR011844">
    <property type="entry name" value="PQQ_synth_PqqF"/>
</dbReference>
<keyword evidence="9" id="KW-0884">PQQ biosynthesis</keyword>
<dbReference type="SUPFAM" id="SSF63411">
    <property type="entry name" value="LuxS/MPP-like metallohydrolase"/>
    <property type="match status" value="2"/>
</dbReference>
<evidence type="ECO:0000256" key="5">
    <source>
        <dbReference type="ARBA" id="ARBA00022670"/>
    </source>
</evidence>
<dbReference type="GO" id="GO:0005737">
    <property type="term" value="C:cytoplasm"/>
    <property type="evidence" value="ECO:0007669"/>
    <property type="project" value="UniProtKB-ARBA"/>
</dbReference>
<evidence type="ECO:0000259" key="17">
    <source>
        <dbReference type="Pfam" id="PF22456"/>
    </source>
</evidence>
<evidence type="ECO:0000256" key="10">
    <source>
        <dbReference type="ARBA" id="ARBA00023049"/>
    </source>
</evidence>
<protein>
    <recommendedName>
        <fullName evidence="4">Coenzyme PQQ synthesis protein F</fullName>
    </recommendedName>
    <alternativeName>
        <fullName evidence="12">Pyrroloquinoline quinone biosynthesis protein F</fullName>
    </alternativeName>
</protein>
<evidence type="ECO:0000259" key="15">
    <source>
        <dbReference type="Pfam" id="PF05193"/>
    </source>
</evidence>